<proteinExistence type="inferred from homology"/>
<dbReference type="Gene3D" id="3.30.300.210">
    <property type="entry name" value="Nutrient germinant receptor protein C, domain 3"/>
    <property type="match status" value="1"/>
</dbReference>
<dbReference type="PANTHER" id="PTHR35789:SF1">
    <property type="entry name" value="SPORE GERMINATION PROTEIN B3"/>
    <property type="match status" value="1"/>
</dbReference>
<dbReference type="InterPro" id="IPR046953">
    <property type="entry name" value="Spore_GerAC-like_C"/>
</dbReference>
<evidence type="ECO:0008006" key="12">
    <source>
        <dbReference type="Google" id="ProtNLM"/>
    </source>
</evidence>
<dbReference type="InterPro" id="IPR008844">
    <property type="entry name" value="Spore_GerAC-like"/>
</dbReference>
<evidence type="ECO:0000256" key="4">
    <source>
        <dbReference type="ARBA" id="ARBA00022729"/>
    </source>
</evidence>
<comment type="caution">
    <text evidence="10">The sequence shown here is derived from an EMBL/GenBank/DDBJ whole genome shotgun (WGS) entry which is preliminary data.</text>
</comment>
<keyword evidence="4" id="KW-0732">Signal</keyword>
<dbReference type="AlphaFoldDB" id="A0A919XR42"/>
<gene>
    <name evidence="10" type="ORF">J41TS12_12800</name>
</gene>
<keyword evidence="3" id="KW-0309">Germination</keyword>
<accession>A0A919XR42</accession>
<dbReference type="Proteomes" id="UP000681162">
    <property type="component" value="Unassembled WGS sequence"/>
</dbReference>
<organism evidence="10 11">
    <name type="scientific">Paenibacillus antibioticophila</name>
    <dbReference type="NCBI Taxonomy" id="1274374"/>
    <lineage>
        <taxon>Bacteria</taxon>
        <taxon>Bacillati</taxon>
        <taxon>Bacillota</taxon>
        <taxon>Bacilli</taxon>
        <taxon>Bacillales</taxon>
        <taxon>Paenibacillaceae</taxon>
        <taxon>Paenibacillus</taxon>
    </lineage>
</organism>
<dbReference type="PROSITE" id="PS51257">
    <property type="entry name" value="PROKAR_LIPOPROTEIN"/>
    <property type="match status" value="1"/>
</dbReference>
<reference evidence="10 11" key="1">
    <citation type="submission" date="2021-03" db="EMBL/GenBank/DDBJ databases">
        <title>Antimicrobial resistance genes in bacteria isolated from Japanese honey, and their potential for conferring macrolide and lincosamide resistance in the American foulbrood pathogen Paenibacillus larvae.</title>
        <authorList>
            <person name="Okamoto M."/>
            <person name="Kumagai M."/>
            <person name="Kanamori H."/>
            <person name="Takamatsu D."/>
        </authorList>
    </citation>
    <scope>NUCLEOTIDE SEQUENCE [LARGE SCALE GENOMIC DNA]</scope>
    <source>
        <strain evidence="10 11">J41TS12</strain>
    </source>
</reference>
<dbReference type="EMBL" id="BORR01000004">
    <property type="protein sequence ID" value="GIO36419.1"/>
    <property type="molecule type" value="Genomic_DNA"/>
</dbReference>
<sequence length="371" mass="41880">MRRSLWAKLCVIGLLVSLLSGCQFKDIDKRSFVLAIGVDRPEDPESKHLYEVTLKTGLPEGDPTARTQESIMITQVAPSIPEAVRLMKSKIDKELDFSHCKVVVYGQALAKENIGTVLDWTTRRRDLQLIMYCAVGVPNAKEVIQMQPKTERVPGNALILSLSKDGSESPFVHTVYSFDLARKMTERGIDPIMPIVYPQDPDMLVVNRLALFNKSRMVGSLTPDETRLFNLLATKNLITSFRVMAEGDAYDYNLETSKSEYKINPAKAGKATVSYKLRGRGTIELSDEGIPVTGTVLREVSRAANEQWEKDVKALCKKLQGLGVDPLGWGLRYFSRNWDNEQEVEQWKELYPELDFQVKANVEMKYTGLIR</sequence>
<evidence type="ECO:0000256" key="5">
    <source>
        <dbReference type="ARBA" id="ARBA00023136"/>
    </source>
</evidence>
<dbReference type="NCBIfam" id="TIGR02887">
    <property type="entry name" value="spore_ger_x_C"/>
    <property type="match status" value="1"/>
</dbReference>
<dbReference type="Pfam" id="PF05504">
    <property type="entry name" value="Spore_GerAC"/>
    <property type="match status" value="1"/>
</dbReference>
<dbReference type="GO" id="GO:0009847">
    <property type="term" value="P:spore germination"/>
    <property type="evidence" value="ECO:0007669"/>
    <property type="project" value="InterPro"/>
</dbReference>
<evidence type="ECO:0000259" key="8">
    <source>
        <dbReference type="Pfam" id="PF05504"/>
    </source>
</evidence>
<comment type="similarity">
    <text evidence="2">Belongs to the GerABKC lipoprotein family.</text>
</comment>
<evidence type="ECO:0000256" key="3">
    <source>
        <dbReference type="ARBA" id="ARBA00022544"/>
    </source>
</evidence>
<comment type="subcellular location">
    <subcellularLocation>
        <location evidence="1">Membrane</location>
        <topology evidence="1">Lipid-anchor</topology>
    </subcellularLocation>
</comment>
<keyword evidence="7" id="KW-0449">Lipoprotein</keyword>
<keyword evidence="5" id="KW-0472">Membrane</keyword>
<keyword evidence="6" id="KW-0564">Palmitate</keyword>
<evidence type="ECO:0000256" key="1">
    <source>
        <dbReference type="ARBA" id="ARBA00004635"/>
    </source>
</evidence>
<dbReference type="GO" id="GO:0016020">
    <property type="term" value="C:membrane"/>
    <property type="evidence" value="ECO:0007669"/>
    <property type="project" value="UniProtKB-SubCell"/>
</dbReference>
<dbReference type="InterPro" id="IPR038501">
    <property type="entry name" value="Spore_GerAC_C_sf"/>
</dbReference>
<protein>
    <recommendedName>
        <fullName evidence="12">Ger(X)C family spore germination protein</fullName>
    </recommendedName>
</protein>
<feature type="domain" description="Spore germination protein N-terminal" evidence="9">
    <location>
        <begin position="25"/>
        <end position="196"/>
    </location>
</feature>
<dbReference type="InterPro" id="IPR057336">
    <property type="entry name" value="GerAC_N"/>
</dbReference>
<keyword evidence="11" id="KW-1185">Reference proteome</keyword>
<evidence type="ECO:0000313" key="10">
    <source>
        <dbReference type="EMBL" id="GIO36419.1"/>
    </source>
</evidence>
<evidence type="ECO:0000313" key="11">
    <source>
        <dbReference type="Proteomes" id="UP000681162"/>
    </source>
</evidence>
<dbReference type="RefSeq" id="WP_212938789.1">
    <property type="nucleotide sequence ID" value="NZ_BORR01000004.1"/>
</dbReference>
<name>A0A919XR42_9BACL</name>
<feature type="domain" description="Spore germination GerAC-like C-terminal" evidence="8">
    <location>
        <begin position="208"/>
        <end position="368"/>
    </location>
</feature>
<dbReference type="Pfam" id="PF25198">
    <property type="entry name" value="Spore_GerAC_N"/>
    <property type="match status" value="1"/>
</dbReference>
<evidence type="ECO:0000256" key="2">
    <source>
        <dbReference type="ARBA" id="ARBA00007886"/>
    </source>
</evidence>
<evidence type="ECO:0000259" key="9">
    <source>
        <dbReference type="Pfam" id="PF25198"/>
    </source>
</evidence>
<dbReference type="PANTHER" id="PTHR35789">
    <property type="entry name" value="SPORE GERMINATION PROTEIN B3"/>
    <property type="match status" value="1"/>
</dbReference>
<evidence type="ECO:0000256" key="7">
    <source>
        <dbReference type="ARBA" id="ARBA00023288"/>
    </source>
</evidence>
<evidence type="ECO:0000256" key="6">
    <source>
        <dbReference type="ARBA" id="ARBA00023139"/>
    </source>
</evidence>